<organism evidence="1 2">
    <name type="scientific">Aureimonas flava</name>
    <dbReference type="NCBI Taxonomy" id="2320271"/>
    <lineage>
        <taxon>Bacteria</taxon>
        <taxon>Pseudomonadati</taxon>
        <taxon>Pseudomonadota</taxon>
        <taxon>Alphaproteobacteria</taxon>
        <taxon>Hyphomicrobiales</taxon>
        <taxon>Aurantimonadaceae</taxon>
        <taxon>Aureimonas</taxon>
    </lineage>
</organism>
<keyword evidence="1" id="KW-0808">Transferase</keyword>
<dbReference type="PANTHER" id="PTHR11669">
    <property type="entry name" value="REPLICATION FACTOR C / DNA POLYMERASE III GAMMA-TAU SUBUNIT"/>
    <property type="match status" value="1"/>
</dbReference>
<dbReference type="Proteomes" id="UP000265750">
    <property type="component" value="Unassembled WGS sequence"/>
</dbReference>
<evidence type="ECO:0000313" key="1">
    <source>
        <dbReference type="EMBL" id="RIY03771.1"/>
    </source>
</evidence>
<dbReference type="NCBIfam" id="NF005677">
    <property type="entry name" value="PRK07471.1"/>
    <property type="match status" value="1"/>
</dbReference>
<evidence type="ECO:0000313" key="2">
    <source>
        <dbReference type="Proteomes" id="UP000265750"/>
    </source>
</evidence>
<dbReference type="InterPro" id="IPR050238">
    <property type="entry name" value="DNA_Rep/Repair_Clamp_Loader"/>
</dbReference>
<protein>
    <submittedName>
        <fullName evidence="1">DNA polymerase III subunit delta</fullName>
        <ecNumber evidence="1">2.7.7.7</ecNumber>
    </submittedName>
</protein>
<dbReference type="EC" id="2.7.7.7" evidence="1"/>
<dbReference type="NCBIfam" id="NF006586">
    <property type="entry name" value="PRK09112.1"/>
    <property type="match status" value="1"/>
</dbReference>
<keyword evidence="2" id="KW-1185">Reference proteome</keyword>
<gene>
    <name evidence="1" type="ORF">D3218_03290</name>
</gene>
<dbReference type="AlphaFoldDB" id="A0A3A1WT39"/>
<sequence>MNGTEARPAHDDIDDVSPPAATTFLVGHDRAWQDLVDAARSERMHHAWLLQGARGIGKATLAFAFARHLVGVAWKADENGSVEFDADDPRLRQIASGAHPNVIHIQRAEADRGGGFKTQITVDEIRRLHAFFRSTATPGWRIAILDPADDLNRNAANALLKILEEPPPRSIFLIANHAPGRLLPTIRSRCRTLRIPQLGDRPLLDGLARKLPDVPGDERRSAAEVARGSLRQALLVQQGGGVDVLREADRMLGRAIEDWQAVHTLLDGLVQKGREAAWDLFRDRLFETLSAEARRAAVGGMARHSADLASFCLAEQARWREAAAFNLDRKQTILSFLDRFQALRDNAAR</sequence>
<accession>A0A3A1WT39</accession>
<dbReference type="GO" id="GO:0003887">
    <property type="term" value="F:DNA-directed DNA polymerase activity"/>
    <property type="evidence" value="ECO:0007669"/>
    <property type="project" value="UniProtKB-EC"/>
</dbReference>
<dbReference type="EMBL" id="QYRN01000001">
    <property type="protein sequence ID" value="RIY03771.1"/>
    <property type="molecule type" value="Genomic_DNA"/>
</dbReference>
<dbReference type="InterPro" id="IPR027417">
    <property type="entry name" value="P-loop_NTPase"/>
</dbReference>
<keyword evidence="1" id="KW-0548">Nucleotidyltransferase</keyword>
<proteinExistence type="predicted"/>
<dbReference type="GO" id="GO:0009360">
    <property type="term" value="C:DNA polymerase III complex"/>
    <property type="evidence" value="ECO:0007669"/>
    <property type="project" value="TreeGrafter"/>
</dbReference>
<dbReference type="SUPFAM" id="SSF52540">
    <property type="entry name" value="P-loop containing nucleoside triphosphate hydrolases"/>
    <property type="match status" value="1"/>
</dbReference>
<dbReference type="Gene3D" id="3.40.50.300">
    <property type="entry name" value="P-loop containing nucleotide triphosphate hydrolases"/>
    <property type="match status" value="1"/>
</dbReference>
<dbReference type="Pfam" id="PF13177">
    <property type="entry name" value="DNA_pol3_delta2"/>
    <property type="match status" value="1"/>
</dbReference>
<dbReference type="GO" id="GO:0006261">
    <property type="term" value="P:DNA-templated DNA replication"/>
    <property type="evidence" value="ECO:0007669"/>
    <property type="project" value="TreeGrafter"/>
</dbReference>
<reference evidence="2" key="1">
    <citation type="submission" date="2018-09" db="EMBL/GenBank/DDBJ databases">
        <authorList>
            <person name="Tuo L."/>
        </authorList>
    </citation>
    <scope>NUCLEOTIDE SEQUENCE [LARGE SCALE GENOMIC DNA]</scope>
    <source>
        <strain evidence="2">M2BS4Y-1</strain>
    </source>
</reference>
<dbReference type="PANTHER" id="PTHR11669:SF8">
    <property type="entry name" value="DNA POLYMERASE III SUBUNIT DELTA"/>
    <property type="match status" value="1"/>
</dbReference>
<dbReference type="OrthoDB" id="9811073at2"/>
<dbReference type="RefSeq" id="WP_119538427.1">
    <property type="nucleotide sequence ID" value="NZ_QYRN01000001.1"/>
</dbReference>
<comment type="caution">
    <text evidence="1">The sequence shown here is derived from an EMBL/GenBank/DDBJ whole genome shotgun (WGS) entry which is preliminary data.</text>
</comment>
<name>A0A3A1WT39_9HYPH</name>